<proteinExistence type="predicted"/>
<comment type="caution">
    <text evidence="1">The sequence shown here is derived from an EMBL/GenBank/DDBJ whole genome shotgun (WGS) entry which is preliminary data.</text>
</comment>
<reference evidence="1" key="1">
    <citation type="submission" date="2022-07" db="EMBL/GenBank/DDBJ databases">
        <title>Genome Sequence of Phlebia brevispora.</title>
        <authorList>
            <person name="Buettner E."/>
        </authorList>
    </citation>
    <scope>NUCLEOTIDE SEQUENCE</scope>
    <source>
        <strain evidence="1">MPL23</strain>
    </source>
</reference>
<evidence type="ECO:0000313" key="2">
    <source>
        <dbReference type="Proteomes" id="UP001148662"/>
    </source>
</evidence>
<organism evidence="1 2">
    <name type="scientific">Phlebia brevispora</name>
    <dbReference type="NCBI Taxonomy" id="194682"/>
    <lineage>
        <taxon>Eukaryota</taxon>
        <taxon>Fungi</taxon>
        <taxon>Dikarya</taxon>
        <taxon>Basidiomycota</taxon>
        <taxon>Agaricomycotina</taxon>
        <taxon>Agaricomycetes</taxon>
        <taxon>Polyporales</taxon>
        <taxon>Meruliaceae</taxon>
        <taxon>Phlebia</taxon>
    </lineage>
</organism>
<keyword evidence="2" id="KW-1185">Reference proteome</keyword>
<dbReference type="Proteomes" id="UP001148662">
    <property type="component" value="Unassembled WGS sequence"/>
</dbReference>
<gene>
    <name evidence="1" type="ORF">NM688_g3210</name>
</gene>
<sequence length="635" mass="72090">MHFIILVVLLIRIAQKRILLVRHRHKRSSEAGSASQSCSFFAALPHADVYAHRSSIMGPDAVVLLLECLCEDCIQIYQMHMLLDPMCRWYQDQQSHVVEDVCWTSELYGIIDDGAVPQPSFSWLMSCAPPPTTTTTALRLLNFSSSPRERQERDIATQDEYLGPLLWTRVPICPLPADLMIKRPTWKTRASATEMPVELHDVVLKFLSLGLCDGPGSPGFRDHQCKDRAECSRNFVDCTRRDLYQMLCVCRRWAHLLQPVMFRRIILRDREDFIQLVTIKDDVLSGGLGRSLEGELDVIENLRTPWIHNISLRLLPKFSVAAKDITLALRNTGPFPPKPEVVCSVHGSLPRRLPSFSSGIRKIAFSGVHFKTFEHLLRLVKEMPSLRELTCTRVTWDRLNTRIDQTPSSTCFLARDDASEAVTYSTQQCTDDRAMHWFHILLGRTRDDILSQDDADTLQTILHAWKDIDGRSYRDADAIVIGPMTTVLTPRAGIRQRRRVRCIVFDMHGRRWPEISGLNWSEVYKQLDTLNALQFVVLMFDSRSALLCFAYIILPFMSSPGLPPRLKLVYAGRTGLVSVSLTNDGIAGEEIGTSEPWTLYCRAHQSVQSTLCIQTAIGSEFYGNVRISGALRRPP</sequence>
<accession>A0ACC1T6A4</accession>
<evidence type="ECO:0000313" key="1">
    <source>
        <dbReference type="EMBL" id="KAJ3554234.1"/>
    </source>
</evidence>
<protein>
    <submittedName>
        <fullName evidence="1">Uncharacterized protein</fullName>
    </submittedName>
</protein>
<dbReference type="EMBL" id="JANHOG010000450">
    <property type="protein sequence ID" value="KAJ3554234.1"/>
    <property type="molecule type" value="Genomic_DNA"/>
</dbReference>
<name>A0ACC1T6A4_9APHY</name>